<evidence type="ECO:0000313" key="1">
    <source>
        <dbReference type="EMBL" id="SCV04123.1"/>
    </source>
</evidence>
<dbReference type="EMBL" id="LT598480">
    <property type="protein sequence ID" value="SCV04123.1"/>
    <property type="molecule type" value="Genomic_DNA"/>
</dbReference>
<sequence length="500" mass="56574">MDNVLEIPGFHYDAEKKRYFKITRNATTKADQTYGRDEINKRAKKRDHQAKSLTSTRAKKEKLREYQFSISNPISTLFPSEKHDSILHRAAGYNLFRRDQEQQDFDTIQRDNVWSDLTPVLGSLAQTAIGLHCLPKVNGFLVVTHRMNVLFVSAETAPVYIYQHSELSDYEYESFRTHVNVNQLCITMRAKGTRCFYVLNIDIGSLSVPQVLGICVYPEASDEILDGVFVSGNCGAWVAYGGKILASEDVVDKSSDNRFTTSKRWRTVEKSKSDVMCLEIARSRLFNSMTPLTGWYGTRSGALYTLSPYPTYKILRSAKIGTFEGMSIVSVKNLDESHLLLSGLKCGSQPLAVVSKETQYDRSSSRPILLAFNSSINNLLRETEILCTSTDGRFVLYGRRYLESMDGTLELFSTRAEDNLVHDTDQKSGLKTYYPIKTLRELFPSESLKSFKRLLHAELHEVKKGDNYFGELSDVDKIRIAIFTNDSDVAGVSFKSSVVI</sequence>
<organism evidence="1 2">
    <name type="scientific">Lachancea meyersii CBS 8951</name>
    <dbReference type="NCBI Taxonomy" id="1266667"/>
    <lineage>
        <taxon>Eukaryota</taxon>
        <taxon>Fungi</taxon>
        <taxon>Dikarya</taxon>
        <taxon>Ascomycota</taxon>
        <taxon>Saccharomycotina</taxon>
        <taxon>Saccharomycetes</taxon>
        <taxon>Saccharomycetales</taxon>
        <taxon>Saccharomycetaceae</taxon>
        <taxon>Lachancea</taxon>
    </lineage>
</organism>
<reference evidence="2" key="1">
    <citation type="submission" date="2016-03" db="EMBL/GenBank/DDBJ databases">
        <authorList>
            <person name="Devillers Hugo."/>
        </authorList>
    </citation>
    <scope>NUCLEOTIDE SEQUENCE [LARGE SCALE GENOMIC DNA]</scope>
</reference>
<name>A0A1G4KIA5_9SACH</name>
<dbReference type="AlphaFoldDB" id="A0A1G4KIA5"/>
<dbReference type="Proteomes" id="UP000191144">
    <property type="component" value="Chromosome H"/>
</dbReference>
<evidence type="ECO:0000313" key="2">
    <source>
        <dbReference type="Proteomes" id="UP000191144"/>
    </source>
</evidence>
<proteinExistence type="predicted"/>
<gene>
    <name evidence="1" type="ORF">LAME_0H15940G</name>
</gene>
<dbReference type="OrthoDB" id="128867at2759"/>
<protein>
    <submittedName>
        <fullName evidence="1">LAME_0H15940g1_1</fullName>
    </submittedName>
</protein>
<accession>A0A1G4KIA5</accession>
<keyword evidence="2" id="KW-1185">Reference proteome</keyword>